<comment type="caution">
    <text evidence="2">The sequence shown here is derived from an EMBL/GenBank/DDBJ whole genome shotgun (WGS) entry which is preliminary data.</text>
</comment>
<keyword evidence="3" id="KW-1185">Reference proteome</keyword>
<dbReference type="EMBL" id="JANIIK010000042">
    <property type="protein sequence ID" value="KAJ3606190.1"/>
    <property type="molecule type" value="Genomic_DNA"/>
</dbReference>
<dbReference type="Proteomes" id="UP001148018">
    <property type="component" value="Unassembled WGS sequence"/>
</dbReference>
<evidence type="ECO:0000313" key="3">
    <source>
        <dbReference type="Proteomes" id="UP001148018"/>
    </source>
</evidence>
<proteinExistence type="predicted"/>
<evidence type="ECO:0000256" key="1">
    <source>
        <dbReference type="SAM" id="MobiDB-lite"/>
    </source>
</evidence>
<feature type="compositionally biased region" description="Polar residues" evidence="1">
    <location>
        <begin position="24"/>
        <end position="40"/>
    </location>
</feature>
<feature type="compositionally biased region" description="Polar residues" evidence="1">
    <location>
        <begin position="57"/>
        <end position="69"/>
    </location>
</feature>
<protein>
    <submittedName>
        <fullName evidence="2">Uncharacterized protein</fullName>
    </submittedName>
</protein>
<name>A0A9Q0IQ39_9TELE</name>
<sequence length="97" mass="10964">MGRWDLRVTSWDPQGHIMGPSGSHHGTMTLTPTLWVTPTQRVPRPTKAWTPPRSTKHYSSVSIRQSKPPSSMDYRHTPPRPARGHVLLVVLSSTDMR</sequence>
<dbReference type="AlphaFoldDB" id="A0A9Q0IQ39"/>
<gene>
    <name evidence="2" type="ORF">NHX12_025711</name>
</gene>
<accession>A0A9Q0IQ39</accession>
<feature type="region of interest" description="Disordered" evidence="1">
    <location>
        <begin position="1"/>
        <end position="84"/>
    </location>
</feature>
<organism evidence="2 3">
    <name type="scientific">Muraenolepis orangiensis</name>
    <name type="common">Patagonian moray cod</name>
    <dbReference type="NCBI Taxonomy" id="630683"/>
    <lineage>
        <taxon>Eukaryota</taxon>
        <taxon>Metazoa</taxon>
        <taxon>Chordata</taxon>
        <taxon>Craniata</taxon>
        <taxon>Vertebrata</taxon>
        <taxon>Euteleostomi</taxon>
        <taxon>Actinopterygii</taxon>
        <taxon>Neopterygii</taxon>
        <taxon>Teleostei</taxon>
        <taxon>Neoteleostei</taxon>
        <taxon>Acanthomorphata</taxon>
        <taxon>Zeiogadaria</taxon>
        <taxon>Gadariae</taxon>
        <taxon>Gadiformes</taxon>
        <taxon>Muraenolepidoidei</taxon>
        <taxon>Muraenolepididae</taxon>
        <taxon>Muraenolepis</taxon>
    </lineage>
</organism>
<reference evidence="2" key="1">
    <citation type="submission" date="2022-07" db="EMBL/GenBank/DDBJ databases">
        <title>Chromosome-level genome of Muraenolepis orangiensis.</title>
        <authorList>
            <person name="Kim J."/>
        </authorList>
    </citation>
    <scope>NUCLEOTIDE SEQUENCE</scope>
    <source>
        <strain evidence="2">KU_S4_2022</strain>
        <tissue evidence="2">Muscle</tissue>
    </source>
</reference>
<evidence type="ECO:0000313" key="2">
    <source>
        <dbReference type="EMBL" id="KAJ3606190.1"/>
    </source>
</evidence>